<dbReference type="SUPFAM" id="SSF158855">
    <property type="entry name" value="Lipase chaperone-like"/>
    <property type="match status" value="1"/>
</dbReference>
<evidence type="ECO:0000256" key="1">
    <source>
        <dbReference type="ARBA" id="ARBA00004383"/>
    </source>
</evidence>
<evidence type="ECO:0000256" key="7">
    <source>
        <dbReference type="ARBA" id="ARBA00022989"/>
    </source>
</evidence>
<keyword evidence="6" id="KW-0442">Lipid degradation</keyword>
<gene>
    <name evidence="14" type="ORF">G3574_02580</name>
</gene>
<dbReference type="GO" id="GO:0016042">
    <property type="term" value="P:lipid catabolic process"/>
    <property type="evidence" value="ECO:0007669"/>
    <property type="project" value="UniProtKB-KW"/>
</dbReference>
<evidence type="ECO:0000256" key="11">
    <source>
        <dbReference type="ARBA" id="ARBA00030948"/>
    </source>
</evidence>
<dbReference type="EMBL" id="JAAIVB010000010">
    <property type="protein sequence ID" value="NEX59953.1"/>
    <property type="molecule type" value="Genomic_DNA"/>
</dbReference>
<dbReference type="GO" id="GO:0051082">
    <property type="term" value="F:unfolded protein binding"/>
    <property type="evidence" value="ECO:0007669"/>
    <property type="project" value="InterPro"/>
</dbReference>
<evidence type="ECO:0000256" key="8">
    <source>
        <dbReference type="ARBA" id="ARBA00023098"/>
    </source>
</evidence>
<evidence type="ECO:0000256" key="13">
    <source>
        <dbReference type="SAM" id="SignalP"/>
    </source>
</evidence>
<evidence type="ECO:0000256" key="12">
    <source>
        <dbReference type="ARBA" id="ARBA00031542"/>
    </source>
</evidence>
<protein>
    <recommendedName>
        <fullName evidence="11">Lipase helper protein</fullName>
    </recommendedName>
    <alternativeName>
        <fullName evidence="12">Lipase modulator</fullName>
    </alternativeName>
</protein>
<keyword evidence="8" id="KW-0443">Lipid metabolism</keyword>
<keyword evidence="10" id="KW-0143">Chaperone</keyword>
<reference evidence="14 15" key="1">
    <citation type="submission" date="2020-02" db="EMBL/GenBank/DDBJ databases">
        <authorList>
            <person name="Kim M.K."/>
        </authorList>
    </citation>
    <scope>NUCLEOTIDE SEQUENCE [LARGE SCALE GENOMIC DNA]</scope>
    <source>
        <strain evidence="14 15">17J57-3</strain>
    </source>
</reference>
<comment type="similarity">
    <text evidence="2">Belongs to the lipase chaperone family.</text>
</comment>
<sequence>MKLIGLAGAGAAAVLAVSLVAGRGDAPPAPVRHEKDAFSFVRSLEGTEPDGKLAFAGNQAGVASAELLRFFEYYLSAIGEKEVPAIRAAIESEIDRQLPPERRLPARDVLRRYLDYKLALVDVEQQQRGESALGMARARYSAMQDTRRRFFNDAEIEAMFRESDAYDRDALARMEIDQDPDASLEQKRERLAALDAALPPALREAKLEPFAVARMDDEVRAMRAGGASDDEIYRKRAQAFSPDAAARLAQVDRDEQEWKRRVDAYLMQRTQAGPALDAQALQHLRDEYFTQDEQRRLAAYEQR</sequence>
<evidence type="ECO:0000256" key="9">
    <source>
        <dbReference type="ARBA" id="ARBA00023136"/>
    </source>
</evidence>
<dbReference type="GO" id="GO:0006457">
    <property type="term" value="P:protein folding"/>
    <property type="evidence" value="ECO:0007669"/>
    <property type="project" value="InterPro"/>
</dbReference>
<dbReference type="Pfam" id="PF03280">
    <property type="entry name" value="Lipase_chap"/>
    <property type="match status" value="1"/>
</dbReference>
<accession>A0A6B3SH43</accession>
<organism evidence="14 15">
    <name type="scientific">Noviherbaspirillum galbum</name>
    <dbReference type="NCBI Taxonomy" id="2709383"/>
    <lineage>
        <taxon>Bacteria</taxon>
        <taxon>Pseudomonadati</taxon>
        <taxon>Pseudomonadota</taxon>
        <taxon>Betaproteobacteria</taxon>
        <taxon>Burkholderiales</taxon>
        <taxon>Oxalobacteraceae</taxon>
        <taxon>Noviherbaspirillum</taxon>
    </lineage>
</organism>
<keyword evidence="13" id="KW-0732">Signal</keyword>
<comment type="caution">
    <text evidence="14">The sequence shown here is derived from an EMBL/GenBank/DDBJ whole genome shotgun (WGS) entry which is preliminary data.</text>
</comment>
<evidence type="ECO:0000256" key="5">
    <source>
        <dbReference type="ARBA" id="ARBA00022692"/>
    </source>
</evidence>
<evidence type="ECO:0000256" key="2">
    <source>
        <dbReference type="ARBA" id="ARBA00010358"/>
    </source>
</evidence>
<evidence type="ECO:0000313" key="15">
    <source>
        <dbReference type="Proteomes" id="UP000482155"/>
    </source>
</evidence>
<dbReference type="InterPro" id="IPR004961">
    <property type="entry name" value="Lipase_chaperone"/>
</dbReference>
<dbReference type="GO" id="GO:0005886">
    <property type="term" value="C:plasma membrane"/>
    <property type="evidence" value="ECO:0007669"/>
    <property type="project" value="UniProtKB-SubCell"/>
</dbReference>
<evidence type="ECO:0000256" key="6">
    <source>
        <dbReference type="ARBA" id="ARBA00022963"/>
    </source>
</evidence>
<evidence type="ECO:0000256" key="4">
    <source>
        <dbReference type="ARBA" id="ARBA00022519"/>
    </source>
</evidence>
<dbReference type="Proteomes" id="UP000482155">
    <property type="component" value="Unassembled WGS sequence"/>
</dbReference>
<proteinExistence type="inferred from homology"/>
<keyword evidence="9" id="KW-0472">Membrane</keyword>
<feature type="chain" id="PRO_5025596410" description="Lipase helper protein" evidence="13">
    <location>
        <begin position="22"/>
        <end position="303"/>
    </location>
</feature>
<name>A0A6B3SH43_9BURK</name>
<keyword evidence="5" id="KW-0812">Transmembrane</keyword>
<comment type="subcellular location">
    <subcellularLocation>
        <location evidence="1">Cell inner membrane</location>
        <topology evidence="1">Single-pass membrane protein</topology>
        <orientation evidence="1">Periplasmic side</orientation>
    </subcellularLocation>
</comment>
<keyword evidence="7" id="KW-1133">Transmembrane helix</keyword>
<evidence type="ECO:0000256" key="10">
    <source>
        <dbReference type="ARBA" id="ARBA00023186"/>
    </source>
</evidence>
<evidence type="ECO:0000313" key="14">
    <source>
        <dbReference type="EMBL" id="NEX59953.1"/>
    </source>
</evidence>
<keyword evidence="4" id="KW-0997">Cell inner membrane</keyword>
<evidence type="ECO:0000256" key="3">
    <source>
        <dbReference type="ARBA" id="ARBA00022475"/>
    </source>
</evidence>
<feature type="signal peptide" evidence="13">
    <location>
        <begin position="1"/>
        <end position="21"/>
    </location>
</feature>
<keyword evidence="3" id="KW-1003">Cell membrane</keyword>
<dbReference type="AlphaFoldDB" id="A0A6B3SH43"/>
<keyword evidence="15" id="KW-1185">Reference proteome</keyword>